<dbReference type="GO" id="GO:0016874">
    <property type="term" value="F:ligase activity"/>
    <property type="evidence" value="ECO:0007669"/>
    <property type="project" value="UniProtKB-KW"/>
</dbReference>
<evidence type="ECO:0008006" key="8">
    <source>
        <dbReference type="Google" id="ProtNLM"/>
    </source>
</evidence>
<keyword evidence="3" id="KW-0436">Ligase</keyword>
<dbReference type="GO" id="GO:0043041">
    <property type="term" value="P:amino acid activation for nonribosomal peptide biosynthetic process"/>
    <property type="evidence" value="ECO:0007669"/>
    <property type="project" value="TreeGrafter"/>
</dbReference>
<dbReference type="Gene3D" id="3.30.559.10">
    <property type="entry name" value="Chloramphenicol acetyltransferase-like domain"/>
    <property type="match status" value="1"/>
</dbReference>
<evidence type="ECO:0000256" key="1">
    <source>
        <dbReference type="ARBA" id="ARBA00022450"/>
    </source>
</evidence>
<evidence type="ECO:0000313" key="6">
    <source>
        <dbReference type="EMBL" id="KAH7267891.1"/>
    </source>
</evidence>
<evidence type="ECO:0000256" key="2">
    <source>
        <dbReference type="ARBA" id="ARBA00022553"/>
    </source>
</evidence>
<dbReference type="SUPFAM" id="SSF56801">
    <property type="entry name" value="Acetyl-CoA synthetase-like"/>
    <property type="match status" value="1"/>
</dbReference>
<dbReference type="GO" id="GO:0005737">
    <property type="term" value="C:cytoplasm"/>
    <property type="evidence" value="ECO:0007669"/>
    <property type="project" value="TreeGrafter"/>
</dbReference>
<dbReference type="Pfam" id="PF00550">
    <property type="entry name" value="PP-binding"/>
    <property type="match status" value="1"/>
</dbReference>
<dbReference type="PANTHER" id="PTHR45527">
    <property type="entry name" value="NONRIBOSOMAL PEPTIDE SYNTHETASE"/>
    <property type="match status" value="1"/>
</dbReference>
<evidence type="ECO:0000259" key="5">
    <source>
        <dbReference type="Pfam" id="PF00550"/>
    </source>
</evidence>
<evidence type="ECO:0000259" key="4">
    <source>
        <dbReference type="Pfam" id="PF00501"/>
    </source>
</evidence>
<proteinExistence type="predicted"/>
<keyword evidence="1" id="KW-0596">Phosphopantetheine</keyword>
<name>A0A9P9R5T6_FUSRE</name>
<dbReference type="InterPro" id="IPR009081">
    <property type="entry name" value="PP-bd_ACP"/>
</dbReference>
<dbReference type="OrthoDB" id="416786at2759"/>
<dbReference type="InterPro" id="IPR023213">
    <property type="entry name" value="CAT-like_dom_sf"/>
</dbReference>
<keyword evidence="2" id="KW-0597">Phosphoprotein</keyword>
<organism evidence="6 7">
    <name type="scientific">Fusarium redolens</name>
    <dbReference type="NCBI Taxonomy" id="48865"/>
    <lineage>
        <taxon>Eukaryota</taxon>
        <taxon>Fungi</taxon>
        <taxon>Dikarya</taxon>
        <taxon>Ascomycota</taxon>
        <taxon>Pezizomycotina</taxon>
        <taxon>Sordariomycetes</taxon>
        <taxon>Hypocreomycetidae</taxon>
        <taxon>Hypocreales</taxon>
        <taxon>Nectriaceae</taxon>
        <taxon>Fusarium</taxon>
        <taxon>Fusarium redolens species complex</taxon>
    </lineage>
</organism>
<dbReference type="GO" id="GO:0044550">
    <property type="term" value="P:secondary metabolite biosynthetic process"/>
    <property type="evidence" value="ECO:0007669"/>
    <property type="project" value="TreeGrafter"/>
</dbReference>
<dbReference type="PANTHER" id="PTHR45527:SF1">
    <property type="entry name" value="FATTY ACID SYNTHASE"/>
    <property type="match status" value="1"/>
</dbReference>
<dbReference type="InterPro" id="IPR042099">
    <property type="entry name" value="ANL_N_sf"/>
</dbReference>
<feature type="domain" description="Carrier" evidence="5">
    <location>
        <begin position="520"/>
        <end position="555"/>
    </location>
</feature>
<feature type="domain" description="AMP-dependent synthetase/ligase" evidence="4">
    <location>
        <begin position="44"/>
        <end position="366"/>
    </location>
</feature>
<sequence length="660" mass="72233">MKNAHGTYLNLLDGLSLEKVWTWNQQVPQPIEACVHHLIEEQTLSASDDYAVKSWDGKMSYSDLDRHSNDLACYSASLGVGPGSMVPVCFDKSLWVVMTMLGVLKAGAAFVPIDLTQAPERREMVLKRVNTNRYVVAVHSALTQHLESEYQGKKLTRVQGDVLSIMYCLFTPESRGIPKGVTLQHRAVSTSCKYHGRRICFSKNTRTLQFSSYTFDACIFDILITLIFGGSICISSPTQRLDDVAGSIHEMKVNTALLTPTVARLVNPSEVSSLRTMALGGEAASPADFARWHHLDVVMNAYGPTECAVTCVMNDELLNAAQRDCIGIPSGTTCWIIDPQNETKLAPIGAIGELVVEGAQLAQGYLHDEVRTAESFIDNPSWLLHGSRSSSELSPAADIPERRGTLYKTGDLVRYVSDKGHLAYVGRKDAQVKLHGQRMELAETESHIMACVREAIQVSALVAKPGGQSAGLALVLPMTSSGKTDRKAFQQIVSFFTVSELAAPKRVRSSRTVIAEAGRRMKQLWARVLGLDESSISPDDSFFRLGGNSIAAMELPKLDQLSAHLSMDSKAAEVPTEVEAFSQLGGDVNITDCKDRVAHLCGVHALDIQDIYPCTPLQAGLIALTSKQSGSYVLWSIMKLEASINLQRFKEAWEKISTLQ</sequence>
<dbReference type="Proteomes" id="UP000720189">
    <property type="component" value="Unassembled WGS sequence"/>
</dbReference>
<dbReference type="Gene3D" id="1.10.1200.10">
    <property type="entry name" value="ACP-like"/>
    <property type="match status" value="1"/>
</dbReference>
<accession>A0A9P9R5T6</accession>
<gene>
    <name evidence="6" type="ORF">BKA55DRAFT_534649</name>
</gene>
<dbReference type="GeneID" id="70219567"/>
<keyword evidence="7" id="KW-1185">Reference proteome</keyword>
<reference evidence="6" key="1">
    <citation type="journal article" date="2021" name="Nat. Commun.">
        <title>Genetic determinants of endophytism in the Arabidopsis root mycobiome.</title>
        <authorList>
            <person name="Mesny F."/>
            <person name="Miyauchi S."/>
            <person name="Thiergart T."/>
            <person name="Pickel B."/>
            <person name="Atanasova L."/>
            <person name="Karlsson M."/>
            <person name="Huettel B."/>
            <person name="Barry K.W."/>
            <person name="Haridas S."/>
            <person name="Chen C."/>
            <person name="Bauer D."/>
            <person name="Andreopoulos W."/>
            <person name="Pangilinan J."/>
            <person name="LaButti K."/>
            <person name="Riley R."/>
            <person name="Lipzen A."/>
            <person name="Clum A."/>
            <person name="Drula E."/>
            <person name="Henrissat B."/>
            <person name="Kohler A."/>
            <person name="Grigoriev I.V."/>
            <person name="Martin F.M."/>
            <person name="Hacquard S."/>
        </authorList>
    </citation>
    <scope>NUCLEOTIDE SEQUENCE</scope>
    <source>
        <strain evidence="6">MPI-CAGE-AT-0023</strain>
    </source>
</reference>
<dbReference type="Gene3D" id="3.40.50.12780">
    <property type="entry name" value="N-terminal domain of ligase-like"/>
    <property type="match status" value="1"/>
</dbReference>
<protein>
    <recommendedName>
        <fullName evidence="8">Carrier domain-containing protein</fullName>
    </recommendedName>
</protein>
<dbReference type="InterPro" id="IPR000873">
    <property type="entry name" value="AMP-dep_synth/lig_dom"/>
</dbReference>
<dbReference type="EMBL" id="JAGMUX010000002">
    <property type="protein sequence ID" value="KAH7267891.1"/>
    <property type="molecule type" value="Genomic_DNA"/>
</dbReference>
<dbReference type="InterPro" id="IPR036736">
    <property type="entry name" value="ACP-like_sf"/>
</dbReference>
<evidence type="ECO:0000313" key="7">
    <source>
        <dbReference type="Proteomes" id="UP000720189"/>
    </source>
</evidence>
<dbReference type="GO" id="GO:0031177">
    <property type="term" value="F:phosphopantetheine binding"/>
    <property type="evidence" value="ECO:0007669"/>
    <property type="project" value="TreeGrafter"/>
</dbReference>
<comment type="caution">
    <text evidence="6">The sequence shown here is derived from an EMBL/GenBank/DDBJ whole genome shotgun (WGS) entry which is preliminary data.</text>
</comment>
<dbReference type="SUPFAM" id="SSF52777">
    <property type="entry name" value="CoA-dependent acyltransferases"/>
    <property type="match status" value="1"/>
</dbReference>
<dbReference type="SUPFAM" id="SSF47336">
    <property type="entry name" value="ACP-like"/>
    <property type="match status" value="1"/>
</dbReference>
<dbReference type="RefSeq" id="XP_046055710.1">
    <property type="nucleotide sequence ID" value="XM_046189613.1"/>
</dbReference>
<evidence type="ECO:0000256" key="3">
    <source>
        <dbReference type="ARBA" id="ARBA00022598"/>
    </source>
</evidence>
<dbReference type="AlphaFoldDB" id="A0A9P9R5T6"/>
<dbReference type="Pfam" id="PF00501">
    <property type="entry name" value="AMP-binding"/>
    <property type="match status" value="1"/>
</dbReference>
<dbReference type="CDD" id="cd05918">
    <property type="entry name" value="A_NRPS_SidN3_like"/>
    <property type="match status" value="1"/>
</dbReference>